<name>A0ABW3D8F3_9BACL</name>
<dbReference type="Proteomes" id="UP001597120">
    <property type="component" value="Unassembled WGS sequence"/>
</dbReference>
<proteinExistence type="predicted"/>
<evidence type="ECO:0000313" key="2">
    <source>
        <dbReference type="Proteomes" id="UP001597120"/>
    </source>
</evidence>
<keyword evidence="2" id="KW-1185">Reference proteome</keyword>
<protein>
    <submittedName>
        <fullName evidence="1">Uncharacterized protein</fullName>
    </submittedName>
</protein>
<gene>
    <name evidence="1" type="ORF">ACFQ03_06560</name>
</gene>
<sequence>MDGQVYDFKAARCRIEELKLIYRQNKHLQKEDGTWDWWLLAQIEGLEKEIQEAHKNRMTAVRGSGHHVKLLKNLISPIVPQWDSQGKEESIHA</sequence>
<accession>A0ABW3D8F3</accession>
<dbReference type="EMBL" id="JBHTIU010000023">
    <property type="protein sequence ID" value="MFD0868806.1"/>
    <property type="molecule type" value="Genomic_DNA"/>
</dbReference>
<evidence type="ECO:0000313" key="1">
    <source>
        <dbReference type="EMBL" id="MFD0868806.1"/>
    </source>
</evidence>
<organism evidence="1 2">
    <name type="scientific">Paenibacillus residui</name>
    <dbReference type="NCBI Taxonomy" id="629724"/>
    <lineage>
        <taxon>Bacteria</taxon>
        <taxon>Bacillati</taxon>
        <taxon>Bacillota</taxon>
        <taxon>Bacilli</taxon>
        <taxon>Bacillales</taxon>
        <taxon>Paenibacillaceae</taxon>
        <taxon>Paenibacillus</taxon>
    </lineage>
</organism>
<dbReference type="RefSeq" id="WP_379286953.1">
    <property type="nucleotide sequence ID" value="NZ_JBHTIU010000023.1"/>
</dbReference>
<reference evidence="2" key="1">
    <citation type="journal article" date="2019" name="Int. J. Syst. Evol. Microbiol.">
        <title>The Global Catalogue of Microorganisms (GCM) 10K type strain sequencing project: providing services to taxonomists for standard genome sequencing and annotation.</title>
        <authorList>
            <consortium name="The Broad Institute Genomics Platform"/>
            <consortium name="The Broad Institute Genome Sequencing Center for Infectious Disease"/>
            <person name="Wu L."/>
            <person name="Ma J."/>
        </authorList>
    </citation>
    <scope>NUCLEOTIDE SEQUENCE [LARGE SCALE GENOMIC DNA]</scope>
    <source>
        <strain evidence="2">CCUG 57263</strain>
    </source>
</reference>
<comment type="caution">
    <text evidence="1">The sequence shown here is derived from an EMBL/GenBank/DDBJ whole genome shotgun (WGS) entry which is preliminary data.</text>
</comment>